<feature type="compositionally biased region" description="Gly residues" evidence="1">
    <location>
        <begin position="371"/>
        <end position="382"/>
    </location>
</feature>
<reference evidence="2 3" key="1">
    <citation type="submission" date="2023-07" db="EMBL/GenBank/DDBJ databases">
        <title>Micromonospora profundi TRM 95458 converts glycerol to a new osmotic compound.</title>
        <authorList>
            <person name="Lu D."/>
        </authorList>
    </citation>
    <scope>NUCLEOTIDE SEQUENCE [LARGE SCALE GENOMIC DNA]</scope>
    <source>
        <strain evidence="2 3">TRM95458</strain>
    </source>
</reference>
<feature type="compositionally biased region" description="Low complexity" evidence="1">
    <location>
        <begin position="293"/>
        <end position="310"/>
    </location>
</feature>
<keyword evidence="3" id="KW-1185">Reference proteome</keyword>
<feature type="region of interest" description="Disordered" evidence="1">
    <location>
        <begin position="577"/>
        <end position="621"/>
    </location>
</feature>
<dbReference type="KEGG" id="mprn:Q3V37_18745"/>
<feature type="region of interest" description="Disordered" evidence="1">
    <location>
        <begin position="236"/>
        <end position="536"/>
    </location>
</feature>
<feature type="compositionally biased region" description="Low complexity" evidence="1">
    <location>
        <begin position="359"/>
        <end position="370"/>
    </location>
</feature>
<feature type="compositionally biased region" description="Pro residues" evidence="1">
    <location>
        <begin position="244"/>
        <end position="264"/>
    </location>
</feature>
<dbReference type="RefSeq" id="WP_306270919.1">
    <property type="nucleotide sequence ID" value="NZ_CP130472.1"/>
</dbReference>
<feature type="compositionally biased region" description="Basic and acidic residues" evidence="1">
    <location>
        <begin position="1"/>
        <end position="10"/>
    </location>
</feature>
<feature type="compositionally biased region" description="Low complexity" evidence="1">
    <location>
        <begin position="590"/>
        <end position="600"/>
    </location>
</feature>
<name>A0AAJ6HNS6_9ACTN</name>
<feature type="region of interest" description="Disordered" evidence="1">
    <location>
        <begin position="1"/>
        <end position="37"/>
    </location>
</feature>
<evidence type="ECO:0000313" key="2">
    <source>
        <dbReference type="EMBL" id="WLS43442.1"/>
    </source>
</evidence>
<organism evidence="2 3">
    <name type="scientific">Micromonospora profundi</name>
    <dbReference type="NCBI Taxonomy" id="1420889"/>
    <lineage>
        <taxon>Bacteria</taxon>
        <taxon>Bacillati</taxon>
        <taxon>Actinomycetota</taxon>
        <taxon>Actinomycetes</taxon>
        <taxon>Micromonosporales</taxon>
        <taxon>Micromonosporaceae</taxon>
        <taxon>Micromonospora</taxon>
    </lineage>
</organism>
<feature type="compositionally biased region" description="Pro residues" evidence="1">
    <location>
        <begin position="311"/>
        <end position="345"/>
    </location>
</feature>
<evidence type="ECO:0000313" key="3">
    <source>
        <dbReference type="Proteomes" id="UP001235874"/>
    </source>
</evidence>
<dbReference type="AlphaFoldDB" id="A0AAJ6HNS6"/>
<feature type="compositionally biased region" description="Low complexity" evidence="1">
    <location>
        <begin position="265"/>
        <end position="284"/>
    </location>
</feature>
<protein>
    <submittedName>
        <fullName evidence="2">Uncharacterized protein</fullName>
    </submittedName>
</protein>
<evidence type="ECO:0000256" key="1">
    <source>
        <dbReference type="SAM" id="MobiDB-lite"/>
    </source>
</evidence>
<gene>
    <name evidence="2" type="ORF">Q3V37_18745</name>
</gene>
<feature type="compositionally biased region" description="Low complexity" evidence="1">
    <location>
        <begin position="499"/>
        <end position="512"/>
    </location>
</feature>
<dbReference type="Proteomes" id="UP001235874">
    <property type="component" value="Chromosome"/>
</dbReference>
<sequence>MPDDEKEKSSGPEGQWNDPIETGATFPPVTISASDPEDYKKWAQERGGWRKLRAAVTGGAAMSTENGRQHAGDRVNAQSVMDAGAVFDLAGRTFAELGPYLLTHARAIAGEGKPWQGPAADAFLGQMEYLAKILDAQSERITGPPGTGGSRSIPQQLYNDANALAYAQYSMEYYDHAFANLARQSGNAVGADGLVSITGSPLEAPMTQRMEGVIDVLANQYGGFAHEAVVPVRRDNPSTVLSPAPSPPAPPPPAPPPPGGPNLRPPNFNNASNGNGSNGPNLSLPNPPPIPRPNGNATTGPNGPALNLPNVPNPNVPRPTVPNPNAPIPNVPNPTVPRPTVPNPNAPNLNLPGPPVLPRPNGTGVNTPGIGRPGGLGGGTGSGITSPTPPRAPIAPPAPVAPAVRPPALPNAGAIGSGVNVPGLTGTSGNNAGGIPPGAPPGSPGGAGSGSGVPDRPDASGLLEGDAEAWKPVGDPAPRPPDVGSFTPPGGAGLQTSKPASGAAAPGGMPTMPGSPAPGAPGGNGSGVPDRPDAAGLVEGDAADWAAGAVDAVDGPEAPAGAAPGIGLGLDAIDADPAMAGDRGPQLAQAGPAGMPMMPGTPGGPSGSPAASAGAAPDRPDASRLVAAEDTEWTPTTPAADIDGQAGGIPAAGIGLTTGGPFSVPMPVFGVIDPPTSERERERAVGALPHVPGAGVSEAAAAVRPEAAALLVEAAGAWGATAPEVPADEVVPLLRLDDVDADVAAWDDTDGSWLLADEPGEGRDTDG</sequence>
<proteinExistence type="predicted"/>
<dbReference type="EMBL" id="CP130472">
    <property type="protein sequence ID" value="WLS43442.1"/>
    <property type="molecule type" value="Genomic_DNA"/>
</dbReference>
<feature type="compositionally biased region" description="Low complexity" evidence="1">
    <location>
        <begin position="607"/>
        <end position="617"/>
    </location>
</feature>
<accession>A0AAJ6HNS6</accession>
<feature type="compositionally biased region" description="Pro residues" evidence="1">
    <location>
        <begin position="387"/>
        <end position="409"/>
    </location>
</feature>